<name>A0A1S1HUN6_PROST</name>
<evidence type="ECO:0000256" key="1">
    <source>
        <dbReference type="SAM" id="Phobius"/>
    </source>
</evidence>
<feature type="transmembrane region" description="Helical" evidence="1">
    <location>
        <begin position="45"/>
        <end position="63"/>
    </location>
</feature>
<keyword evidence="3" id="KW-1185">Reference proteome</keyword>
<reference evidence="2 3" key="1">
    <citation type="submission" date="2016-03" db="EMBL/GenBank/DDBJ databases">
        <title>Genome sequence of Providencia stuartii strain, isolated from the salivary glands of larval Lucilia sericata.</title>
        <authorList>
            <person name="Yuan Y."/>
            <person name="Zhang Y."/>
            <person name="Fu S."/>
            <person name="Crippen T.L."/>
            <person name="Visi D."/>
            <person name="Benbow M.E."/>
            <person name="Allen M."/>
            <person name="Tomberlin J.K."/>
            <person name="Sze S.-H."/>
            <person name="Tarone A.M."/>
        </authorList>
    </citation>
    <scope>NUCLEOTIDE SEQUENCE [LARGE SCALE GENOMIC DNA]</scope>
    <source>
        <strain evidence="2 3">Crippen</strain>
    </source>
</reference>
<protein>
    <recommendedName>
        <fullName evidence="4">DUF1656 domain-containing protein</fullName>
    </recommendedName>
</protein>
<dbReference type="AlphaFoldDB" id="A0A1S1HUN6"/>
<feature type="transmembrane region" description="Helical" evidence="1">
    <location>
        <begin position="12"/>
        <end position="33"/>
    </location>
</feature>
<keyword evidence="1" id="KW-0812">Transmembrane</keyword>
<gene>
    <name evidence="2" type="ORF">A3Q29_11900</name>
</gene>
<evidence type="ECO:0000313" key="2">
    <source>
        <dbReference type="EMBL" id="OHT25707.1"/>
    </source>
</evidence>
<keyword evidence="1" id="KW-1133">Transmembrane helix</keyword>
<dbReference type="Proteomes" id="UP000179588">
    <property type="component" value="Unassembled WGS sequence"/>
</dbReference>
<comment type="caution">
    <text evidence="2">The sequence shown here is derived from an EMBL/GenBank/DDBJ whole genome shotgun (WGS) entry which is preliminary data.</text>
</comment>
<dbReference type="EMBL" id="LVIE01000002">
    <property type="protein sequence ID" value="OHT25707.1"/>
    <property type="molecule type" value="Genomic_DNA"/>
</dbReference>
<organism evidence="2 3">
    <name type="scientific">Providencia stuartii</name>
    <dbReference type="NCBI Taxonomy" id="588"/>
    <lineage>
        <taxon>Bacteria</taxon>
        <taxon>Pseudomonadati</taxon>
        <taxon>Pseudomonadota</taxon>
        <taxon>Gammaproteobacteria</taxon>
        <taxon>Enterobacterales</taxon>
        <taxon>Morganellaceae</taxon>
        <taxon>Providencia</taxon>
    </lineage>
</organism>
<keyword evidence="1" id="KW-0472">Membrane</keyword>
<accession>A0A1S1HUN6</accession>
<sequence length="69" mass="7895">MEDLILGGTVFIPGIALVFFLGFFSWLLIRVVYANLVSKYEYAGSLFDISMLFLCILVMHFILNSWLVI</sequence>
<evidence type="ECO:0000313" key="3">
    <source>
        <dbReference type="Proteomes" id="UP000179588"/>
    </source>
</evidence>
<evidence type="ECO:0008006" key="4">
    <source>
        <dbReference type="Google" id="ProtNLM"/>
    </source>
</evidence>
<proteinExistence type="predicted"/>